<proteinExistence type="predicted"/>
<gene>
    <name evidence="1" type="ORF">DC363_11595</name>
</gene>
<evidence type="ECO:0000313" key="1">
    <source>
        <dbReference type="EMBL" id="PVA05958.1"/>
    </source>
</evidence>
<accession>A0A2T7FUX0</accession>
<name>A0A2T7FUX0_9RHOB</name>
<dbReference type="Proteomes" id="UP000244817">
    <property type="component" value="Unassembled WGS sequence"/>
</dbReference>
<organism evidence="1 2">
    <name type="scientific">Thalassorhabdomicrobium marinisediminis</name>
    <dbReference type="NCBI Taxonomy" id="2170577"/>
    <lineage>
        <taxon>Bacteria</taxon>
        <taxon>Pseudomonadati</taxon>
        <taxon>Pseudomonadota</taxon>
        <taxon>Alphaproteobacteria</taxon>
        <taxon>Rhodobacterales</taxon>
        <taxon>Paracoccaceae</taxon>
        <taxon>Thalassorhabdomicrobium</taxon>
    </lineage>
</organism>
<sequence length="170" mass="18553">MDGTLAMIFAIVGLSDMVLNDCPTGCLAERPADRRLSFQASGVQFQDDWIGSELVLGYEYDRRFGPFQPLASVSFTEEGDVWIGGGVKWRYALGQSDFFVDGSFQPGLWARNDGPDLGGVLQFRSALGLGYAFTDQSAVVVSFDHRSNGDTQSVNPGLETLSIQYSMTLD</sequence>
<reference evidence="1 2" key="1">
    <citation type="submission" date="2018-04" db="EMBL/GenBank/DDBJ databases">
        <title>Pelagivirga bohaiensis gen. nov., sp. nov., a bacterium isolated from the Bohai Sea.</title>
        <authorList>
            <person name="Ji X."/>
        </authorList>
    </citation>
    <scope>NUCLEOTIDE SEQUENCE [LARGE SCALE GENOMIC DNA]</scope>
    <source>
        <strain evidence="1 2">BH-SD16</strain>
    </source>
</reference>
<evidence type="ECO:0000313" key="2">
    <source>
        <dbReference type="Proteomes" id="UP000244817"/>
    </source>
</evidence>
<dbReference type="AlphaFoldDB" id="A0A2T7FUX0"/>
<comment type="caution">
    <text evidence="1">The sequence shown here is derived from an EMBL/GenBank/DDBJ whole genome shotgun (WGS) entry which is preliminary data.</text>
</comment>
<dbReference type="EMBL" id="QCYG01000007">
    <property type="protein sequence ID" value="PVA05958.1"/>
    <property type="molecule type" value="Genomic_DNA"/>
</dbReference>
<dbReference type="InterPro" id="IPR018550">
    <property type="entry name" value="Lipid-A_deacylase-rel"/>
</dbReference>
<dbReference type="Pfam" id="PF09411">
    <property type="entry name" value="PagL"/>
    <property type="match status" value="1"/>
</dbReference>
<protein>
    <submittedName>
        <fullName evidence="1">Acyloxyacyl hydrolase</fullName>
    </submittedName>
</protein>
<keyword evidence="1" id="KW-0378">Hydrolase</keyword>
<dbReference type="Gene3D" id="2.40.160.20">
    <property type="match status" value="1"/>
</dbReference>
<keyword evidence="2" id="KW-1185">Reference proteome</keyword>
<dbReference type="GO" id="GO:0016787">
    <property type="term" value="F:hydrolase activity"/>
    <property type="evidence" value="ECO:0007669"/>
    <property type="project" value="UniProtKB-KW"/>
</dbReference>
<dbReference type="RefSeq" id="WP_108641326.1">
    <property type="nucleotide sequence ID" value="NZ_QCYG01000007.1"/>
</dbReference>
<dbReference type="OrthoDB" id="6199047at2"/>